<evidence type="ECO:0000313" key="9">
    <source>
        <dbReference type="Proteomes" id="UP000254866"/>
    </source>
</evidence>
<dbReference type="AlphaFoldDB" id="A0A370TC54"/>
<sequence>MQWRATRPQTQRNGGYRKHALRVGVRRKLAQIEARVDQLNSRIPDANTAAALFQLQQQTQQQQSRESDFTSPYSASEYQVLPQSQPGPHTASPVSMSSGHRSLANNQIDGPFHPSYRNGSAAGTGVQMYSGLAGTKRKCRDFELNTDAPLDVVGKGIISFDDAAVYFRTFFQGCDKYVPVFDPIFDTFASVRSRSSMLFDTICAVGCRAEHGPTSPQYQILSNTTKGSICSVMIGTTRPSTEVIQALLVDASYSEKGWHLTSLALKMALEIGLADAYSQLCARILESDADDCGNLFRKARVWFGVFVLENILSIDCGKKPGIKAGEGMRRCRVLLGHPARTTLDFRLLAQVELNSIRALAHEKLSPRPGTSLSDQELSDIVQGTRIDLRIWLSDWINLVESRLGNESDTASLIINFKIQRDWSEMTMLCKGLQGVGIDNLAIMSDEQKNLVHLAKSSAQSHLSTILSSPKLYLGALRYGMDFVWAKCAFSVLLFLKLARLIPESTNMSELIIDANTLLRELSQIQGSNNIYFRILSLSVEKCERALRGDFQQSDSRDTQTAGIESLDAEMDFQSYVPKEFILEWNFPGLTFCWIPFDFGELFMDFSAGC</sequence>
<keyword evidence="9" id="KW-1185">Reference proteome</keyword>
<feature type="compositionally biased region" description="Polar residues" evidence="7">
    <location>
        <begin position="79"/>
        <end position="108"/>
    </location>
</feature>
<reference evidence="8 9" key="1">
    <citation type="journal article" date="2018" name="IMA Fungus">
        <title>IMA Genome-F 9: Draft genome sequence of Annulohypoxylon stygium, Aspergillus mulundensis, Berkeleyomyces basicola (syn. Thielaviopsis basicola), Ceratocystis smalleyi, two Cercospora beticola strains, Coleophoma cylindrospora, Fusarium fracticaudum, Phialophora cf. hyalina, and Morchella septimelata.</title>
        <authorList>
            <person name="Wingfield B.D."/>
            <person name="Bills G.F."/>
            <person name="Dong Y."/>
            <person name="Huang W."/>
            <person name="Nel W.J."/>
            <person name="Swalarsk-Parry B.S."/>
            <person name="Vaghefi N."/>
            <person name="Wilken P.M."/>
            <person name="An Z."/>
            <person name="de Beer Z.W."/>
            <person name="De Vos L."/>
            <person name="Chen L."/>
            <person name="Duong T.A."/>
            <person name="Gao Y."/>
            <person name="Hammerbacher A."/>
            <person name="Kikkert J.R."/>
            <person name="Li Y."/>
            <person name="Li H."/>
            <person name="Li K."/>
            <person name="Li Q."/>
            <person name="Liu X."/>
            <person name="Ma X."/>
            <person name="Naidoo K."/>
            <person name="Pethybridge S.J."/>
            <person name="Sun J."/>
            <person name="Steenkamp E.T."/>
            <person name="van der Nest M.A."/>
            <person name="van Wyk S."/>
            <person name="Wingfield M.J."/>
            <person name="Xiong C."/>
            <person name="Yue Q."/>
            <person name="Zhang X."/>
        </authorList>
    </citation>
    <scope>NUCLEOTIDE SEQUENCE [LARGE SCALE GENOMIC DNA]</scope>
    <source>
        <strain evidence="8 9">BP 5553</strain>
    </source>
</reference>
<evidence type="ECO:0000256" key="7">
    <source>
        <dbReference type="SAM" id="MobiDB-lite"/>
    </source>
</evidence>
<accession>A0A370TC54</accession>
<dbReference type="OrthoDB" id="4454541at2759"/>
<protein>
    <recommendedName>
        <fullName evidence="10">Transcription factor domain-containing protein</fullName>
    </recommendedName>
</protein>
<comment type="subcellular location">
    <subcellularLocation>
        <location evidence="1">Nucleus</location>
    </subcellularLocation>
</comment>
<proteinExistence type="predicted"/>
<dbReference type="PANTHER" id="PTHR31845:SF33">
    <property type="entry name" value="ZN(II)2CYS6 TRANSCRIPTION FACTOR (EUROFUNG)"/>
    <property type="match status" value="1"/>
</dbReference>
<name>A0A370TC54_9HELO</name>
<organism evidence="8 9">
    <name type="scientific">Venustampulla echinocandica</name>
    <dbReference type="NCBI Taxonomy" id="2656787"/>
    <lineage>
        <taxon>Eukaryota</taxon>
        <taxon>Fungi</taxon>
        <taxon>Dikarya</taxon>
        <taxon>Ascomycota</taxon>
        <taxon>Pezizomycotina</taxon>
        <taxon>Leotiomycetes</taxon>
        <taxon>Helotiales</taxon>
        <taxon>Pleuroascaceae</taxon>
        <taxon>Venustampulla</taxon>
    </lineage>
</organism>
<gene>
    <name evidence="8" type="ORF">BP5553_09226</name>
</gene>
<evidence type="ECO:0000256" key="4">
    <source>
        <dbReference type="ARBA" id="ARBA00023163"/>
    </source>
</evidence>
<evidence type="ECO:0000256" key="6">
    <source>
        <dbReference type="SAM" id="Coils"/>
    </source>
</evidence>
<keyword evidence="5" id="KW-0539">Nucleus</keyword>
<dbReference type="EMBL" id="NPIC01000011">
    <property type="protein sequence ID" value="RDL31824.1"/>
    <property type="molecule type" value="Genomic_DNA"/>
</dbReference>
<comment type="caution">
    <text evidence="8">The sequence shown here is derived from an EMBL/GenBank/DDBJ whole genome shotgun (WGS) entry which is preliminary data.</text>
</comment>
<keyword evidence="2" id="KW-0805">Transcription regulation</keyword>
<dbReference type="PANTHER" id="PTHR31845">
    <property type="entry name" value="FINGER DOMAIN PROTEIN, PUTATIVE-RELATED"/>
    <property type="match status" value="1"/>
</dbReference>
<dbReference type="Proteomes" id="UP000254866">
    <property type="component" value="Unassembled WGS sequence"/>
</dbReference>
<feature type="region of interest" description="Disordered" evidence="7">
    <location>
        <begin position="79"/>
        <end position="117"/>
    </location>
</feature>
<dbReference type="GO" id="GO:0000981">
    <property type="term" value="F:DNA-binding transcription factor activity, RNA polymerase II-specific"/>
    <property type="evidence" value="ECO:0007669"/>
    <property type="project" value="TreeGrafter"/>
</dbReference>
<evidence type="ECO:0000256" key="5">
    <source>
        <dbReference type="ARBA" id="ARBA00023242"/>
    </source>
</evidence>
<dbReference type="STRING" id="2656787.A0A370TC54"/>
<keyword evidence="4" id="KW-0804">Transcription</keyword>
<evidence type="ECO:0008006" key="10">
    <source>
        <dbReference type="Google" id="ProtNLM"/>
    </source>
</evidence>
<dbReference type="InterPro" id="IPR051089">
    <property type="entry name" value="prtT"/>
</dbReference>
<dbReference type="GO" id="GO:0000976">
    <property type="term" value="F:transcription cis-regulatory region binding"/>
    <property type="evidence" value="ECO:0007669"/>
    <property type="project" value="TreeGrafter"/>
</dbReference>
<dbReference type="RefSeq" id="XP_031865756.1">
    <property type="nucleotide sequence ID" value="XM_032017849.1"/>
</dbReference>
<dbReference type="GeneID" id="43602075"/>
<keyword evidence="6" id="KW-0175">Coiled coil</keyword>
<evidence type="ECO:0000256" key="2">
    <source>
        <dbReference type="ARBA" id="ARBA00023015"/>
    </source>
</evidence>
<dbReference type="CDD" id="cd12148">
    <property type="entry name" value="fungal_TF_MHR"/>
    <property type="match status" value="1"/>
</dbReference>
<evidence type="ECO:0000256" key="3">
    <source>
        <dbReference type="ARBA" id="ARBA00023125"/>
    </source>
</evidence>
<dbReference type="GO" id="GO:0005634">
    <property type="term" value="C:nucleus"/>
    <property type="evidence" value="ECO:0007669"/>
    <property type="project" value="UniProtKB-SubCell"/>
</dbReference>
<evidence type="ECO:0000313" key="8">
    <source>
        <dbReference type="EMBL" id="RDL31824.1"/>
    </source>
</evidence>
<keyword evidence="3" id="KW-0238">DNA-binding</keyword>
<feature type="coiled-coil region" evidence="6">
    <location>
        <begin position="22"/>
        <end position="49"/>
    </location>
</feature>
<feature type="region of interest" description="Disordered" evidence="7">
    <location>
        <begin position="55"/>
        <end position="74"/>
    </location>
</feature>
<evidence type="ECO:0000256" key="1">
    <source>
        <dbReference type="ARBA" id="ARBA00004123"/>
    </source>
</evidence>